<keyword evidence="2" id="KW-1003">Cell membrane</keyword>
<evidence type="ECO:0000256" key="3">
    <source>
        <dbReference type="ARBA" id="ARBA00022679"/>
    </source>
</evidence>
<evidence type="ECO:0000256" key="8">
    <source>
        <dbReference type="SAM" id="Phobius"/>
    </source>
</evidence>
<feature type="transmembrane region" description="Helical" evidence="8">
    <location>
        <begin position="263"/>
        <end position="281"/>
    </location>
</feature>
<comment type="subcellular location">
    <subcellularLocation>
        <location evidence="1">Cell membrane</location>
        <topology evidence="1">Multi-pass membrane protein</topology>
    </subcellularLocation>
</comment>
<dbReference type="RefSeq" id="WP_390314740.1">
    <property type="nucleotide sequence ID" value="NZ_JBHSPB010000003.1"/>
</dbReference>
<evidence type="ECO:0000313" key="10">
    <source>
        <dbReference type="Proteomes" id="UP001596083"/>
    </source>
</evidence>
<dbReference type="Proteomes" id="UP001596083">
    <property type="component" value="Unassembled WGS sequence"/>
</dbReference>
<organism evidence="9 10">
    <name type="scientific">Streptomyces gamaensis</name>
    <dbReference type="NCBI Taxonomy" id="1763542"/>
    <lineage>
        <taxon>Bacteria</taxon>
        <taxon>Bacillati</taxon>
        <taxon>Actinomycetota</taxon>
        <taxon>Actinomycetes</taxon>
        <taxon>Kitasatosporales</taxon>
        <taxon>Streptomycetaceae</taxon>
        <taxon>Streptomyces</taxon>
    </lineage>
</organism>
<feature type="transmembrane region" description="Helical" evidence="8">
    <location>
        <begin position="334"/>
        <end position="352"/>
    </location>
</feature>
<evidence type="ECO:0000256" key="1">
    <source>
        <dbReference type="ARBA" id="ARBA00004651"/>
    </source>
</evidence>
<feature type="transmembrane region" description="Helical" evidence="8">
    <location>
        <begin position="364"/>
        <end position="387"/>
    </location>
</feature>
<gene>
    <name evidence="9" type="ORF">ACFP1Z_05495</name>
</gene>
<feature type="transmembrane region" description="Helical" evidence="8">
    <location>
        <begin position="80"/>
        <end position="103"/>
    </location>
</feature>
<keyword evidence="3" id="KW-0808">Transferase</keyword>
<keyword evidence="6 8" id="KW-0472">Membrane</keyword>
<keyword evidence="5 8" id="KW-1133">Transmembrane helix</keyword>
<feature type="transmembrane region" description="Helical" evidence="8">
    <location>
        <begin position="293"/>
        <end position="314"/>
    </location>
</feature>
<dbReference type="EMBL" id="JBHSPB010000003">
    <property type="protein sequence ID" value="MFC5719632.1"/>
    <property type="molecule type" value="Genomic_DNA"/>
</dbReference>
<dbReference type="Pfam" id="PF09594">
    <property type="entry name" value="GT87"/>
    <property type="match status" value="1"/>
</dbReference>
<evidence type="ECO:0000313" key="9">
    <source>
        <dbReference type="EMBL" id="MFC5719632.1"/>
    </source>
</evidence>
<comment type="similarity">
    <text evidence="7">Belongs to the glycosyltransferase 87 family.</text>
</comment>
<name>A0ABW0YVS9_9ACTN</name>
<feature type="transmembrane region" description="Helical" evidence="8">
    <location>
        <begin position="199"/>
        <end position="218"/>
    </location>
</feature>
<keyword evidence="4 8" id="KW-0812">Transmembrane</keyword>
<evidence type="ECO:0000256" key="6">
    <source>
        <dbReference type="ARBA" id="ARBA00023136"/>
    </source>
</evidence>
<proteinExistence type="inferred from homology"/>
<protein>
    <submittedName>
        <fullName evidence="9">Glycosyltransferase 87 family protein</fullName>
    </submittedName>
</protein>
<keyword evidence="10" id="KW-1185">Reference proteome</keyword>
<evidence type="ECO:0000256" key="4">
    <source>
        <dbReference type="ARBA" id="ARBA00022692"/>
    </source>
</evidence>
<evidence type="ECO:0000256" key="5">
    <source>
        <dbReference type="ARBA" id="ARBA00022989"/>
    </source>
</evidence>
<dbReference type="InterPro" id="IPR018584">
    <property type="entry name" value="GT87"/>
</dbReference>
<comment type="caution">
    <text evidence="9">The sequence shown here is derived from an EMBL/GenBank/DDBJ whole genome shotgun (WGS) entry which is preliminary data.</text>
</comment>
<evidence type="ECO:0000256" key="2">
    <source>
        <dbReference type="ARBA" id="ARBA00022475"/>
    </source>
</evidence>
<sequence>MNTAAVRAWLLRGAPLLLAVSLAVQLPLLLGPSFDSSGLVDLRVYRSGAPHVLHGGLYDFRLHGADGADLFPLPFTYPPFAALLFLPLAAVPLPVAAAVWLLASALALGVFVHCCLRLTGPAAPSLRHTLAWTTAALWTEPVLDTHSYGQVNVLLAACVTAGVLQRGTLGGLGTGLAAAVKLTPATACCYFLLNRRWRATAGACAAFAAATAGAWLIAPDASARFWFHVRSVTTGVQPTGTELNQSLRGALSRTLGHDVGLSAPWWLLAVPVAALALAAAVRCLRRTDPLGCLVAVEFLGLLLSPVAWGHHWVWAVPAVLVLYRDLRLSPLHRAALALWAVLLLSQAVRLIAAAEESMWGFARPWYLTAFGWAYPTAALLTLAAQALTPRTARTTRPSEVPVRP</sequence>
<accession>A0ABW0YVS9</accession>
<reference evidence="10" key="1">
    <citation type="journal article" date="2019" name="Int. J. Syst. Evol. Microbiol.">
        <title>The Global Catalogue of Microorganisms (GCM) 10K type strain sequencing project: providing services to taxonomists for standard genome sequencing and annotation.</title>
        <authorList>
            <consortium name="The Broad Institute Genomics Platform"/>
            <consortium name="The Broad Institute Genome Sequencing Center for Infectious Disease"/>
            <person name="Wu L."/>
            <person name="Ma J."/>
        </authorList>
    </citation>
    <scope>NUCLEOTIDE SEQUENCE [LARGE SCALE GENOMIC DNA]</scope>
    <source>
        <strain evidence="10">CGMCC 4.7304</strain>
    </source>
</reference>
<evidence type="ECO:0000256" key="7">
    <source>
        <dbReference type="ARBA" id="ARBA00024033"/>
    </source>
</evidence>